<dbReference type="CDD" id="cd00130">
    <property type="entry name" value="PAS"/>
    <property type="match status" value="1"/>
</dbReference>
<dbReference type="Gene3D" id="3.30.450.20">
    <property type="entry name" value="PAS domain"/>
    <property type="match status" value="2"/>
</dbReference>
<dbReference type="STRING" id="366522.GCA_001548055_00291"/>
<evidence type="ECO:0000259" key="6">
    <source>
        <dbReference type="PROSITE" id="PS50112"/>
    </source>
</evidence>
<keyword evidence="3" id="KW-0597">Phosphoprotein</keyword>
<dbReference type="PANTHER" id="PTHR43304:SF1">
    <property type="entry name" value="PAC DOMAIN-CONTAINING PROTEIN"/>
    <property type="match status" value="1"/>
</dbReference>
<dbReference type="GO" id="GO:0004673">
    <property type="term" value="F:protein histidine kinase activity"/>
    <property type="evidence" value="ECO:0007669"/>
    <property type="project" value="UniProtKB-EC"/>
</dbReference>
<dbReference type="InterPro" id="IPR052162">
    <property type="entry name" value="Sensor_kinase/Photoreceptor"/>
</dbReference>
<dbReference type="EC" id="2.7.13.3" evidence="2"/>
<dbReference type="Pfam" id="PF13188">
    <property type="entry name" value="PAS_8"/>
    <property type="match status" value="1"/>
</dbReference>
<dbReference type="PROSITE" id="PS50112">
    <property type="entry name" value="PAS"/>
    <property type="match status" value="1"/>
</dbReference>
<organism evidence="7 8">
    <name type="scientific">Sulfurospirillum cavolei</name>
    <dbReference type="NCBI Taxonomy" id="366522"/>
    <lineage>
        <taxon>Bacteria</taxon>
        <taxon>Pseudomonadati</taxon>
        <taxon>Campylobacterota</taxon>
        <taxon>Epsilonproteobacteria</taxon>
        <taxon>Campylobacterales</taxon>
        <taxon>Sulfurospirillaceae</taxon>
        <taxon>Sulfurospirillum</taxon>
    </lineage>
</organism>
<dbReference type="Pfam" id="PF08447">
    <property type="entry name" value="PAS_3"/>
    <property type="match status" value="1"/>
</dbReference>
<evidence type="ECO:0000313" key="8">
    <source>
        <dbReference type="Proteomes" id="UP000231638"/>
    </source>
</evidence>
<comment type="catalytic activity">
    <reaction evidence="1">
        <text>ATP + protein L-histidine = ADP + protein N-phospho-L-histidine.</text>
        <dbReference type="EC" id="2.7.13.3"/>
    </reaction>
</comment>
<protein>
    <recommendedName>
        <fullName evidence="2">histidine kinase</fullName>
        <ecNumber evidence="2">2.7.13.3</ecNumber>
    </recommendedName>
</protein>
<dbReference type="PANTHER" id="PTHR43304">
    <property type="entry name" value="PHYTOCHROME-LIKE PROTEIN CPH1"/>
    <property type="match status" value="1"/>
</dbReference>
<evidence type="ECO:0000256" key="5">
    <source>
        <dbReference type="ARBA" id="ARBA00022777"/>
    </source>
</evidence>
<dbReference type="SMART" id="SM00086">
    <property type="entry name" value="PAC"/>
    <property type="match status" value="2"/>
</dbReference>
<dbReference type="InterPro" id="IPR000014">
    <property type="entry name" value="PAS"/>
</dbReference>
<dbReference type="AlphaFoldDB" id="A0A2D3W6Z8"/>
<dbReference type="SUPFAM" id="SSF55785">
    <property type="entry name" value="PYP-like sensor domain (PAS domain)"/>
    <property type="match status" value="2"/>
</dbReference>
<gene>
    <name evidence="7" type="ORF">CFH80_06235</name>
</gene>
<evidence type="ECO:0000256" key="3">
    <source>
        <dbReference type="ARBA" id="ARBA00022553"/>
    </source>
</evidence>
<dbReference type="InterPro" id="IPR035965">
    <property type="entry name" value="PAS-like_dom_sf"/>
</dbReference>
<dbReference type="SMART" id="SM00091">
    <property type="entry name" value="PAS"/>
    <property type="match status" value="2"/>
</dbReference>
<keyword evidence="4" id="KW-0808">Transferase</keyword>
<evidence type="ECO:0000313" key="7">
    <source>
        <dbReference type="EMBL" id="DAB36178.1"/>
    </source>
</evidence>
<dbReference type="EMBL" id="DLUG01000167">
    <property type="protein sequence ID" value="DAB36178.1"/>
    <property type="molecule type" value="Genomic_DNA"/>
</dbReference>
<accession>A0A2D3W6Z8</accession>
<dbReference type="InterPro" id="IPR013655">
    <property type="entry name" value="PAS_fold_3"/>
</dbReference>
<dbReference type="NCBIfam" id="TIGR00229">
    <property type="entry name" value="sensory_box"/>
    <property type="match status" value="2"/>
</dbReference>
<keyword evidence="5" id="KW-0418">Kinase</keyword>
<evidence type="ECO:0000256" key="1">
    <source>
        <dbReference type="ARBA" id="ARBA00000085"/>
    </source>
</evidence>
<evidence type="ECO:0000256" key="2">
    <source>
        <dbReference type="ARBA" id="ARBA00012438"/>
    </source>
</evidence>
<dbReference type="InterPro" id="IPR001610">
    <property type="entry name" value="PAC"/>
</dbReference>
<dbReference type="Proteomes" id="UP000231638">
    <property type="component" value="Unassembled WGS sequence"/>
</dbReference>
<evidence type="ECO:0000256" key="4">
    <source>
        <dbReference type="ARBA" id="ARBA00022679"/>
    </source>
</evidence>
<sequence length="379" mass="43525">MSLTTFLALAALLSIIFFFITSFQRAKRTQKPSVSYENDLVFYTLALPSFYKKESQSVCNKAFAQAFGAHAKEALAHIETFPKKGSVTTELTFDNDVRKSVQISFSTLFGQENTPIGYSGIIVDISSFQKNKESLLHQKERLELALEGNDEAFWDWDIQTESVFFSPKWKHVMGYAPNETPSTLSSWLNLVHTKDMAVVNERLKAHLDGKSDIFSIEHRIRQSDPLQWVRVKAKAIRDKRNQAIRMVGTLREITHEKATLQNATLENERYAAFFEQLPVLAFIKHRQGPYLYLNRAFQKFLGFKTWQSKTVHELFDAKTADTIDDIDRLSFFENRFHHTLELSTQEGVVVTFEVFTFIVDTQSADKVIGGFCINKSFKL</sequence>
<reference evidence="7 8" key="1">
    <citation type="journal article" date="2017" name="Front. Microbiol.">
        <title>Comparative Genomic Analysis of the Class Epsilonproteobacteria and Proposed Reclassification to Epsilonbacteraeota (phyl. nov.).</title>
        <authorList>
            <person name="Waite D.W."/>
            <person name="Vanwonterghem I."/>
            <person name="Rinke C."/>
            <person name="Parks D.H."/>
            <person name="Zhang Y."/>
            <person name="Takai K."/>
            <person name="Sievert S.M."/>
            <person name="Simon J."/>
            <person name="Campbell B.J."/>
            <person name="Hanson T.E."/>
            <person name="Woyke T."/>
            <person name="Klotz M.G."/>
            <person name="Hugenholtz P."/>
        </authorList>
    </citation>
    <scope>NUCLEOTIDE SEQUENCE [LARGE SCALE GENOMIC DNA]</scope>
    <source>
        <strain evidence="7">UBA11420</strain>
    </source>
</reference>
<proteinExistence type="predicted"/>
<name>A0A2D3W6Z8_9BACT</name>
<feature type="domain" description="PAS" evidence="6">
    <location>
        <begin position="138"/>
        <end position="210"/>
    </location>
</feature>
<comment type="caution">
    <text evidence="7">The sequence shown here is derived from an EMBL/GenBank/DDBJ whole genome shotgun (WGS) entry which is preliminary data.</text>
</comment>